<proteinExistence type="predicted"/>
<dbReference type="Proteomes" id="UP001500133">
    <property type="component" value="Unassembled WGS sequence"/>
</dbReference>
<comment type="caution">
    <text evidence="1">The sequence shown here is derived from an EMBL/GenBank/DDBJ whole genome shotgun (WGS) entry which is preliminary data.</text>
</comment>
<dbReference type="PANTHER" id="PTHR35336">
    <property type="entry name" value="ADENOSYLCOBINAMIDE AMIDOHYDROLASE"/>
    <property type="match status" value="1"/>
</dbReference>
<protein>
    <recommendedName>
        <fullName evidence="3">Adenosylcobinamide amidohydrolase</fullName>
    </recommendedName>
</protein>
<dbReference type="InterPro" id="IPR002808">
    <property type="entry name" value="AdoCbi_amidolase"/>
</dbReference>
<accession>A0ABP7LUJ7</accession>
<sequence length="239" mass="24315">MTTGVLGNAGAVRLAFSAGLCGHFTHDAIHLRADAPLATLSSALIGGGLGSARDFCNFYVDRDYAGHAPADDLARWLGERDIEAGSAVAMMTAVKLKYAAMHSAPLGNRENAVLTLATAGSGNAVDITAEGTDPRLVAGTVNVFVFVDAHLTPGALVNACLSVTEAKVAAMRDANVIDAHSQTLATGTSTDCVSIAATQRGAATPYAGSGTELGRAIGRTVYLAVGESLRAGSDAERGR</sequence>
<dbReference type="EMBL" id="BAAAZT010000074">
    <property type="protein sequence ID" value="GAA3907811.1"/>
    <property type="molecule type" value="Genomic_DNA"/>
</dbReference>
<evidence type="ECO:0008006" key="3">
    <source>
        <dbReference type="Google" id="ProtNLM"/>
    </source>
</evidence>
<dbReference type="InterPro" id="IPR052209">
    <property type="entry name" value="CbiZ"/>
</dbReference>
<evidence type="ECO:0000313" key="2">
    <source>
        <dbReference type="Proteomes" id="UP001500133"/>
    </source>
</evidence>
<dbReference type="Pfam" id="PF01955">
    <property type="entry name" value="CbiZ"/>
    <property type="match status" value="1"/>
</dbReference>
<keyword evidence="2" id="KW-1185">Reference proteome</keyword>
<name>A0ABP7LUJ7_9GAMM</name>
<reference evidence="2" key="1">
    <citation type="journal article" date="2019" name="Int. J. Syst. Evol. Microbiol.">
        <title>The Global Catalogue of Microorganisms (GCM) 10K type strain sequencing project: providing services to taxonomists for standard genome sequencing and annotation.</title>
        <authorList>
            <consortium name="The Broad Institute Genomics Platform"/>
            <consortium name="The Broad Institute Genome Sequencing Center for Infectious Disease"/>
            <person name="Wu L."/>
            <person name="Ma J."/>
        </authorList>
    </citation>
    <scope>NUCLEOTIDE SEQUENCE [LARGE SCALE GENOMIC DNA]</scope>
    <source>
        <strain evidence="2">JCM 16914</strain>
    </source>
</reference>
<dbReference type="PANTHER" id="PTHR35336:SF5">
    <property type="entry name" value="ADENOSYLCOBINAMIDE AMIDOHYDROLASE"/>
    <property type="match status" value="1"/>
</dbReference>
<evidence type="ECO:0000313" key="1">
    <source>
        <dbReference type="EMBL" id="GAA3907811.1"/>
    </source>
</evidence>
<dbReference type="RefSeq" id="WP_344704470.1">
    <property type="nucleotide sequence ID" value="NZ_BAAAZT010000074.1"/>
</dbReference>
<organism evidence="1 2">
    <name type="scientific">Halomonas cibimaris</name>
    <dbReference type="NCBI Taxonomy" id="657012"/>
    <lineage>
        <taxon>Bacteria</taxon>
        <taxon>Pseudomonadati</taxon>
        <taxon>Pseudomonadota</taxon>
        <taxon>Gammaproteobacteria</taxon>
        <taxon>Oceanospirillales</taxon>
        <taxon>Halomonadaceae</taxon>
        <taxon>Halomonas</taxon>
    </lineage>
</organism>
<gene>
    <name evidence="1" type="ORF">GCM10022228_17730</name>
</gene>